<gene>
    <name evidence="1" type="ORF">PEGY_LOCUS810</name>
</gene>
<keyword evidence="2" id="KW-1185">Reference proteome</keyword>
<accession>A0A9W4K3P0</accession>
<name>A0A9W4K3P0_9EURO</name>
<reference evidence="1" key="1">
    <citation type="submission" date="2021-07" db="EMBL/GenBank/DDBJ databases">
        <authorList>
            <person name="Branca A.L. A."/>
        </authorList>
    </citation>
    <scope>NUCLEOTIDE SEQUENCE</scope>
</reference>
<proteinExistence type="predicted"/>
<sequence length="354" mass="39591">MMIGRLLHYWLEKGSRIMTLCPGNNPLSFPLLTHLTSNPSLLLNVQRLSAGQEHFFQASSLTTCLQEGGLTIQALRHEITDPGPVKPPSVLAIFPQSVSWTWTEDHPDNYSKEHLLAGRTLLERMLDDPEKRHDRWYNLCSAGTYFDTIQTSRGSSHPTVGFSAGLFYLIACLGRRCWLVMETGVKDPILDATFEGQLLTWEPEHDDQNLVHMSIGYRKHGLIMLYTICGIPIPVSDPSSPAKDSVTGAEGSGPRIRGLTMGSLGRLFRTSVDAPYLSFHSTPLLTAAVEPTAEDAQLRINVVGRFKAIYCTNRVAVNMWAIELLQKLWDLPDCGVHVTWLELLISKEWTFTFA</sequence>
<dbReference type="AlphaFoldDB" id="A0A9W4K3P0"/>
<protein>
    <submittedName>
        <fullName evidence="1">Uncharacterized protein</fullName>
    </submittedName>
</protein>
<comment type="caution">
    <text evidence="1">The sequence shown here is derived from an EMBL/GenBank/DDBJ whole genome shotgun (WGS) entry which is preliminary data.</text>
</comment>
<dbReference type="Proteomes" id="UP001154252">
    <property type="component" value="Unassembled WGS sequence"/>
</dbReference>
<dbReference type="OrthoDB" id="3031538at2759"/>
<organism evidence="1 2">
    <name type="scientific">Penicillium egyptiacum</name>
    <dbReference type="NCBI Taxonomy" id="1303716"/>
    <lineage>
        <taxon>Eukaryota</taxon>
        <taxon>Fungi</taxon>
        <taxon>Dikarya</taxon>
        <taxon>Ascomycota</taxon>
        <taxon>Pezizomycotina</taxon>
        <taxon>Eurotiomycetes</taxon>
        <taxon>Eurotiomycetidae</taxon>
        <taxon>Eurotiales</taxon>
        <taxon>Aspergillaceae</taxon>
        <taxon>Penicillium</taxon>
    </lineage>
</organism>
<evidence type="ECO:0000313" key="1">
    <source>
        <dbReference type="EMBL" id="CAG8886269.1"/>
    </source>
</evidence>
<dbReference type="EMBL" id="CAJVRC010000835">
    <property type="protein sequence ID" value="CAG8886269.1"/>
    <property type="molecule type" value="Genomic_DNA"/>
</dbReference>
<evidence type="ECO:0000313" key="2">
    <source>
        <dbReference type="Proteomes" id="UP001154252"/>
    </source>
</evidence>